<dbReference type="EMBL" id="JAHLJV010000109">
    <property type="protein sequence ID" value="KAK1570195.1"/>
    <property type="molecule type" value="Genomic_DNA"/>
</dbReference>
<dbReference type="AlphaFoldDB" id="A0AAD8UX92"/>
<gene>
    <name evidence="1" type="ORF">LY79DRAFT_46954</name>
</gene>
<evidence type="ECO:0000313" key="2">
    <source>
        <dbReference type="Proteomes" id="UP001230504"/>
    </source>
</evidence>
<accession>A0AAD8UX92</accession>
<sequence>MRSQLMHPTHKDEIHWLLSLQEPKLAVDKRTLLQRHFVHNSLNLTAIMPTHVLLIQRHDSTNVVGAPLRPHLGFKPQYASSGLEAHFNQASLKTEGMPCSRPALARSITMRVQVGKKPPSPHPAMLHVFQRPSSVAVSVAGLSSSDGVPETTIDATLSR</sequence>
<evidence type="ECO:0000313" key="1">
    <source>
        <dbReference type="EMBL" id="KAK1570195.1"/>
    </source>
</evidence>
<reference evidence="1" key="1">
    <citation type="submission" date="2021-06" db="EMBL/GenBank/DDBJ databases">
        <title>Comparative genomics, transcriptomics and evolutionary studies reveal genomic signatures of adaptation to plant cell wall in hemibiotrophic fungi.</title>
        <authorList>
            <consortium name="DOE Joint Genome Institute"/>
            <person name="Baroncelli R."/>
            <person name="Diaz J.F."/>
            <person name="Benocci T."/>
            <person name="Peng M."/>
            <person name="Battaglia E."/>
            <person name="Haridas S."/>
            <person name="Andreopoulos W."/>
            <person name="Labutti K."/>
            <person name="Pangilinan J."/>
            <person name="Floch G.L."/>
            <person name="Makela M.R."/>
            <person name="Henrissat B."/>
            <person name="Grigoriev I.V."/>
            <person name="Crouch J.A."/>
            <person name="De Vries R.P."/>
            <person name="Sukno S.A."/>
            <person name="Thon M.R."/>
        </authorList>
    </citation>
    <scope>NUCLEOTIDE SEQUENCE</scope>
    <source>
        <strain evidence="1">CBS 125086</strain>
    </source>
</reference>
<dbReference type="GeneID" id="85437442"/>
<dbReference type="Proteomes" id="UP001230504">
    <property type="component" value="Unassembled WGS sequence"/>
</dbReference>
<proteinExistence type="predicted"/>
<keyword evidence="2" id="KW-1185">Reference proteome</keyword>
<name>A0AAD8UX92_9PEZI</name>
<dbReference type="RefSeq" id="XP_060408346.1">
    <property type="nucleotide sequence ID" value="XM_060553202.1"/>
</dbReference>
<comment type="caution">
    <text evidence="1">The sequence shown here is derived from an EMBL/GenBank/DDBJ whole genome shotgun (WGS) entry which is preliminary data.</text>
</comment>
<organism evidence="1 2">
    <name type="scientific">Colletotrichum navitas</name>
    <dbReference type="NCBI Taxonomy" id="681940"/>
    <lineage>
        <taxon>Eukaryota</taxon>
        <taxon>Fungi</taxon>
        <taxon>Dikarya</taxon>
        <taxon>Ascomycota</taxon>
        <taxon>Pezizomycotina</taxon>
        <taxon>Sordariomycetes</taxon>
        <taxon>Hypocreomycetidae</taxon>
        <taxon>Glomerellales</taxon>
        <taxon>Glomerellaceae</taxon>
        <taxon>Colletotrichum</taxon>
        <taxon>Colletotrichum graminicola species complex</taxon>
    </lineage>
</organism>
<protein>
    <submittedName>
        <fullName evidence="1">Uncharacterized protein</fullName>
    </submittedName>
</protein>